<comment type="caution">
    <text evidence="6">The sequence shown here is derived from an EMBL/GenBank/DDBJ whole genome shotgun (WGS) entry which is preliminary data.</text>
</comment>
<feature type="domain" description="GP-PDE" evidence="5">
    <location>
        <begin position="76"/>
        <end position="314"/>
    </location>
</feature>
<dbReference type="InterPro" id="IPR017946">
    <property type="entry name" value="PLC-like_Pdiesterase_TIM-brl"/>
</dbReference>
<proteinExistence type="predicted"/>
<dbReference type="GO" id="GO:0006071">
    <property type="term" value="P:glycerol metabolic process"/>
    <property type="evidence" value="ECO:0007669"/>
    <property type="project" value="UniProtKB-KW"/>
</dbReference>
<dbReference type="Proteomes" id="UP001370490">
    <property type="component" value="Unassembled WGS sequence"/>
</dbReference>
<organism evidence="6 7">
    <name type="scientific">Dillenia turbinata</name>
    <dbReference type="NCBI Taxonomy" id="194707"/>
    <lineage>
        <taxon>Eukaryota</taxon>
        <taxon>Viridiplantae</taxon>
        <taxon>Streptophyta</taxon>
        <taxon>Embryophyta</taxon>
        <taxon>Tracheophyta</taxon>
        <taxon>Spermatophyta</taxon>
        <taxon>Magnoliopsida</taxon>
        <taxon>eudicotyledons</taxon>
        <taxon>Gunneridae</taxon>
        <taxon>Pentapetalae</taxon>
        <taxon>Dilleniales</taxon>
        <taxon>Dilleniaceae</taxon>
        <taxon>Dillenia</taxon>
    </lineage>
</organism>
<dbReference type="Gene3D" id="3.20.20.190">
    <property type="entry name" value="Phosphatidylinositol (PI) phosphodiesterase"/>
    <property type="match status" value="1"/>
</dbReference>
<evidence type="ECO:0000256" key="2">
    <source>
        <dbReference type="ARBA" id="ARBA00022798"/>
    </source>
</evidence>
<name>A0AAN8W2L6_9MAGN</name>
<keyword evidence="2" id="KW-0319">Glycerol metabolism</keyword>
<evidence type="ECO:0000256" key="3">
    <source>
        <dbReference type="ARBA" id="ARBA00047512"/>
    </source>
</evidence>
<comment type="catalytic activity">
    <reaction evidence="3">
        <text>a sn-glycero-3-phosphodiester + H2O = an alcohol + sn-glycerol 3-phosphate + H(+)</text>
        <dbReference type="Rhea" id="RHEA:12969"/>
        <dbReference type="ChEBI" id="CHEBI:15377"/>
        <dbReference type="ChEBI" id="CHEBI:15378"/>
        <dbReference type="ChEBI" id="CHEBI:30879"/>
        <dbReference type="ChEBI" id="CHEBI:57597"/>
        <dbReference type="ChEBI" id="CHEBI:83408"/>
        <dbReference type="EC" id="3.1.4.46"/>
    </reaction>
</comment>
<dbReference type="PROSITE" id="PS51704">
    <property type="entry name" value="GP_PDE"/>
    <property type="match status" value="1"/>
</dbReference>
<sequence>MAMGRVGRRGVQTRWQRQGQSVWLTFRNFSSRRRFFPLIILILALVALLPPIFFHFRLRRLHQVRLRKCSWLKNPPLVCAHGGDSSLAFPNTIAAYNAALHSQVDCIEIDVSRSADGVLLALHDRDLQRISGNNNSRVGYFSMKEIKELGAHQPRREFNDHNIPTIEDALMHVSRSVRQVILDAKVGPPHYEKGLAEDILSVVERTHCTNCIIWAKSDVIARDVIKLSPDVTVGYIVMIDPSTGVRTNLLRTKRAGVVGVYHPLIDEKLVRIVHGRNKKVYAWTVDDEVSMQKMLSEHVDAIVTSNPTLLQGIMQDIRTQCREEGFSFL</sequence>
<keyword evidence="4" id="KW-1133">Transmembrane helix</keyword>
<dbReference type="GO" id="GO:0006629">
    <property type="term" value="P:lipid metabolic process"/>
    <property type="evidence" value="ECO:0007669"/>
    <property type="project" value="InterPro"/>
</dbReference>
<dbReference type="PANTHER" id="PTHR47449">
    <property type="entry name" value="GLYCEROPHOSPHODIESTER PHOSPHODIESTERASE GDPD4"/>
    <property type="match status" value="1"/>
</dbReference>
<dbReference type="InterPro" id="IPR030395">
    <property type="entry name" value="GP_PDE_dom"/>
</dbReference>
<evidence type="ECO:0000259" key="5">
    <source>
        <dbReference type="PROSITE" id="PS51704"/>
    </source>
</evidence>
<gene>
    <name evidence="6" type="ORF">RJ641_029903</name>
</gene>
<keyword evidence="4" id="KW-0812">Transmembrane</keyword>
<dbReference type="Pfam" id="PF03009">
    <property type="entry name" value="GDPD"/>
    <property type="match status" value="1"/>
</dbReference>
<dbReference type="AlphaFoldDB" id="A0AAN8W2L6"/>
<evidence type="ECO:0000256" key="4">
    <source>
        <dbReference type="SAM" id="Phobius"/>
    </source>
</evidence>
<dbReference type="InterPro" id="IPR044236">
    <property type="entry name" value="GDPD4"/>
</dbReference>
<accession>A0AAN8W2L6</accession>
<dbReference type="CDD" id="cd08556">
    <property type="entry name" value="GDPD"/>
    <property type="match status" value="1"/>
</dbReference>
<keyword evidence="4" id="KW-0472">Membrane</keyword>
<evidence type="ECO:0000313" key="7">
    <source>
        <dbReference type="Proteomes" id="UP001370490"/>
    </source>
</evidence>
<keyword evidence="7" id="KW-1185">Reference proteome</keyword>
<evidence type="ECO:0000256" key="1">
    <source>
        <dbReference type="ARBA" id="ARBA00012247"/>
    </source>
</evidence>
<dbReference type="GO" id="GO:0008889">
    <property type="term" value="F:glycerophosphodiester phosphodiesterase activity"/>
    <property type="evidence" value="ECO:0007669"/>
    <property type="project" value="UniProtKB-EC"/>
</dbReference>
<dbReference type="PANTHER" id="PTHR47449:SF2">
    <property type="entry name" value="GLYCEROPHOSPHODIESTER PHOSPHODIESTERASE GDPD4"/>
    <property type="match status" value="1"/>
</dbReference>
<dbReference type="EC" id="3.1.4.46" evidence="1"/>
<reference evidence="6 7" key="1">
    <citation type="submission" date="2023-12" db="EMBL/GenBank/DDBJ databases">
        <title>A high-quality genome assembly for Dillenia turbinata (Dilleniales).</title>
        <authorList>
            <person name="Chanderbali A."/>
        </authorList>
    </citation>
    <scope>NUCLEOTIDE SEQUENCE [LARGE SCALE GENOMIC DNA]</scope>
    <source>
        <strain evidence="6">LSX21</strain>
        <tissue evidence="6">Leaf</tissue>
    </source>
</reference>
<dbReference type="SUPFAM" id="SSF51695">
    <property type="entry name" value="PLC-like phosphodiesterases"/>
    <property type="match status" value="1"/>
</dbReference>
<feature type="transmembrane region" description="Helical" evidence="4">
    <location>
        <begin position="35"/>
        <end position="58"/>
    </location>
</feature>
<dbReference type="EMBL" id="JBAMMX010000005">
    <property type="protein sequence ID" value="KAK6940372.1"/>
    <property type="molecule type" value="Genomic_DNA"/>
</dbReference>
<evidence type="ECO:0000313" key="6">
    <source>
        <dbReference type="EMBL" id="KAK6940372.1"/>
    </source>
</evidence>
<protein>
    <recommendedName>
        <fullName evidence="1">glycerophosphodiester phosphodiesterase</fullName>
        <ecNumber evidence="1">3.1.4.46</ecNumber>
    </recommendedName>
</protein>